<keyword evidence="5" id="KW-0030">Aminoacyl-tRNA synthetase</keyword>
<dbReference type="GeneID" id="85362007"/>
<keyword evidence="7" id="KW-1185">Reference proteome</keyword>
<evidence type="ECO:0000256" key="2">
    <source>
        <dbReference type="ARBA" id="ARBA00022741"/>
    </source>
</evidence>
<name>A0AA39JCY8_ARMTA</name>
<keyword evidence="4" id="KW-0648">Protein biosynthesis</keyword>
<comment type="caution">
    <text evidence="6">The sequence shown here is derived from an EMBL/GenBank/DDBJ whole genome shotgun (WGS) entry which is preliminary data.</text>
</comment>
<organism evidence="6 7">
    <name type="scientific">Armillaria tabescens</name>
    <name type="common">Ringless honey mushroom</name>
    <name type="synonym">Agaricus tabescens</name>
    <dbReference type="NCBI Taxonomy" id="1929756"/>
    <lineage>
        <taxon>Eukaryota</taxon>
        <taxon>Fungi</taxon>
        <taxon>Dikarya</taxon>
        <taxon>Basidiomycota</taxon>
        <taxon>Agaricomycotina</taxon>
        <taxon>Agaricomycetes</taxon>
        <taxon>Agaricomycetidae</taxon>
        <taxon>Agaricales</taxon>
        <taxon>Marasmiineae</taxon>
        <taxon>Physalacriaceae</taxon>
        <taxon>Desarmillaria</taxon>
    </lineage>
</organism>
<dbReference type="Gene3D" id="3.90.740.10">
    <property type="entry name" value="Valyl/Leucyl/Isoleucyl-tRNA synthetase, editing domain"/>
    <property type="match status" value="1"/>
</dbReference>
<evidence type="ECO:0000313" key="6">
    <source>
        <dbReference type="EMBL" id="KAK0440485.1"/>
    </source>
</evidence>
<dbReference type="InterPro" id="IPR009008">
    <property type="entry name" value="Val/Leu/Ile-tRNA-synth_edit"/>
</dbReference>
<evidence type="ECO:0000256" key="3">
    <source>
        <dbReference type="ARBA" id="ARBA00022840"/>
    </source>
</evidence>
<keyword evidence="3" id="KW-0067">ATP-binding</keyword>
<dbReference type="AlphaFoldDB" id="A0AA39JCY8"/>
<proteinExistence type="predicted"/>
<evidence type="ECO:0000313" key="7">
    <source>
        <dbReference type="Proteomes" id="UP001175211"/>
    </source>
</evidence>
<dbReference type="GO" id="GO:0004812">
    <property type="term" value="F:aminoacyl-tRNA ligase activity"/>
    <property type="evidence" value="ECO:0007669"/>
    <property type="project" value="UniProtKB-KW"/>
</dbReference>
<gene>
    <name evidence="6" type="ORF">EV420DRAFT_1650505</name>
</gene>
<keyword evidence="2" id="KW-0547">Nucleotide-binding</keyword>
<dbReference type="EMBL" id="JAUEPS010000076">
    <property type="protein sequence ID" value="KAK0440485.1"/>
    <property type="molecule type" value="Genomic_DNA"/>
</dbReference>
<evidence type="ECO:0000256" key="4">
    <source>
        <dbReference type="ARBA" id="ARBA00022917"/>
    </source>
</evidence>
<dbReference type="GO" id="GO:0006418">
    <property type="term" value="P:tRNA aminoacylation for protein translation"/>
    <property type="evidence" value="ECO:0007669"/>
    <property type="project" value="InterPro"/>
</dbReference>
<accession>A0AA39JCY8</accession>
<keyword evidence="1" id="KW-0436">Ligase</keyword>
<sequence length="137" mass="14969">MDGVLATKGTGIVTSVASDSPDDWATVTNLKKKHYPRASSATMMLVFIMPSEKTLPAHLNMELIKELQIMIASAIFTPRAFSIILPPTDASTTVPKAYKIRLTKVAEINPEVLHHFVKGDQSHDDSILTAITVHLFA</sequence>
<dbReference type="Proteomes" id="UP001175211">
    <property type="component" value="Unassembled WGS sequence"/>
</dbReference>
<reference evidence="6" key="1">
    <citation type="submission" date="2023-06" db="EMBL/GenBank/DDBJ databases">
        <authorList>
            <consortium name="Lawrence Berkeley National Laboratory"/>
            <person name="Ahrendt S."/>
            <person name="Sahu N."/>
            <person name="Indic B."/>
            <person name="Wong-Bajracharya J."/>
            <person name="Merenyi Z."/>
            <person name="Ke H.-M."/>
            <person name="Monk M."/>
            <person name="Kocsube S."/>
            <person name="Drula E."/>
            <person name="Lipzen A."/>
            <person name="Balint B."/>
            <person name="Henrissat B."/>
            <person name="Andreopoulos B."/>
            <person name="Martin F.M."/>
            <person name="Harder C.B."/>
            <person name="Rigling D."/>
            <person name="Ford K.L."/>
            <person name="Foster G.D."/>
            <person name="Pangilinan J."/>
            <person name="Papanicolaou A."/>
            <person name="Barry K."/>
            <person name="LaButti K."/>
            <person name="Viragh M."/>
            <person name="Koriabine M."/>
            <person name="Yan M."/>
            <person name="Riley R."/>
            <person name="Champramary S."/>
            <person name="Plett K.L."/>
            <person name="Tsai I.J."/>
            <person name="Slot J."/>
            <person name="Sipos G."/>
            <person name="Plett J."/>
            <person name="Nagy L.G."/>
            <person name="Grigoriev I.V."/>
        </authorList>
    </citation>
    <scope>NUCLEOTIDE SEQUENCE</scope>
    <source>
        <strain evidence="6">CCBAS 213</strain>
    </source>
</reference>
<evidence type="ECO:0000256" key="1">
    <source>
        <dbReference type="ARBA" id="ARBA00022598"/>
    </source>
</evidence>
<dbReference type="GO" id="GO:0002161">
    <property type="term" value="F:aminoacyl-tRNA deacylase activity"/>
    <property type="evidence" value="ECO:0007669"/>
    <property type="project" value="InterPro"/>
</dbReference>
<evidence type="ECO:0000256" key="5">
    <source>
        <dbReference type="ARBA" id="ARBA00023146"/>
    </source>
</evidence>
<protein>
    <submittedName>
        <fullName evidence="6">Uncharacterized protein</fullName>
    </submittedName>
</protein>
<dbReference type="RefSeq" id="XP_060323646.1">
    <property type="nucleotide sequence ID" value="XM_060478459.1"/>
</dbReference>
<dbReference type="GO" id="GO:0005524">
    <property type="term" value="F:ATP binding"/>
    <property type="evidence" value="ECO:0007669"/>
    <property type="project" value="UniProtKB-KW"/>
</dbReference>